<evidence type="ECO:0000256" key="1">
    <source>
        <dbReference type="ARBA" id="ARBA00005641"/>
    </source>
</evidence>
<dbReference type="SUPFAM" id="SSF51445">
    <property type="entry name" value="(Trans)glycosidases"/>
    <property type="match status" value="1"/>
</dbReference>
<proteinExistence type="evidence at transcript level"/>
<dbReference type="GO" id="GO:0000272">
    <property type="term" value="P:polysaccharide catabolic process"/>
    <property type="evidence" value="ECO:0007669"/>
    <property type="project" value="InterPro"/>
</dbReference>
<dbReference type="InterPro" id="IPR017853">
    <property type="entry name" value="GH"/>
</dbReference>
<keyword evidence="2 4" id="KW-0378">Hydrolase</keyword>
<evidence type="ECO:0000256" key="4">
    <source>
        <dbReference type="RuleBase" id="RU361153"/>
    </source>
</evidence>
<dbReference type="Gene3D" id="3.20.20.80">
    <property type="entry name" value="Glycosidases"/>
    <property type="match status" value="1"/>
</dbReference>
<protein>
    <submittedName>
        <fullName evidence="6">Putative glycosyl hydrolase family5</fullName>
    </submittedName>
</protein>
<reference evidence="6" key="1">
    <citation type="journal article" date="2010" name="PLoS ONE">
        <title>Phylogenetic analysis of cellulolytic enzyme genes from representative lineages of termites and a related cockroach.</title>
        <authorList>
            <person name="Todaka N."/>
            <person name="Inoue T."/>
            <person name="Saita K."/>
            <person name="Ohkuma M."/>
            <person name="Nalepa C.A."/>
            <person name="Lenz M."/>
            <person name="Kudo T."/>
            <person name="Moriya S."/>
        </authorList>
    </citation>
    <scope>NUCLEOTIDE SEQUENCE</scope>
</reference>
<feature type="domain" description="Glycoside hydrolase family 5" evidence="5">
    <location>
        <begin position="33"/>
        <end position="263"/>
    </location>
</feature>
<evidence type="ECO:0000313" key="6">
    <source>
        <dbReference type="EMBL" id="BAF57366.1"/>
    </source>
</evidence>
<comment type="similarity">
    <text evidence="1 4">Belongs to the glycosyl hydrolase 5 (cellulase A) family.</text>
</comment>
<organism evidence="6">
    <name type="scientific">uncultured symbiotic protist of Neotermes koshunensis</name>
    <dbReference type="NCBI Taxonomy" id="403660"/>
    <lineage>
        <taxon>Eukaryota</taxon>
        <taxon>environmental samples</taxon>
    </lineage>
</organism>
<dbReference type="GO" id="GO:0004553">
    <property type="term" value="F:hydrolase activity, hydrolyzing O-glycosyl compounds"/>
    <property type="evidence" value="ECO:0007669"/>
    <property type="project" value="InterPro"/>
</dbReference>
<dbReference type="Pfam" id="PF00150">
    <property type="entry name" value="Cellulase"/>
    <property type="match status" value="1"/>
</dbReference>
<dbReference type="CAZy" id="GH5">
    <property type="family name" value="Glycoside Hydrolase Family 5"/>
</dbReference>
<name>A4UWV6_9EUKA</name>
<dbReference type="InterPro" id="IPR001547">
    <property type="entry name" value="Glyco_hydro_5"/>
</dbReference>
<dbReference type="PANTHER" id="PTHR34142">
    <property type="entry name" value="ENDO-BETA-1,4-GLUCANASE A"/>
    <property type="match status" value="1"/>
</dbReference>
<keyword evidence="3 4" id="KW-0326">Glycosidase</keyword>
<sequence>MLALFAALSLSDHRLRVVGTDIVTGYVGSTATARVRGVSCSWHNWWPQFHTASTVDGLKTQFHANVVRTFIGVEKENGYLTNKQKAMDCCYAVIDECIKQNIYGIANFAAFQLHLKEATDFFTAVAGKYKNSEYIIYELMNEPESAPWSQIKSYSQSLIKRIRAIDPKNLILVPTPQWDQKVLDAANDPITGVDNIAYTLHIYTATHPKSFQDDTRQAKKKIAIWADENGAMNSDGKGPLDRTGWNSWISFYEELGIPWLGYGTQDTSETCSIFKKTDSFSDLSEWGTLLKQTILKYQ</sequence>
<dbReference type="AlphaFoldDB" id="A4UWV6"/>
<evidence type="ECO:0000256" key="3">
    <source>
        <dbReference type="ARBA" id="ARBA00023295"/>
    </source>
</evidence>
<evidence type="ECO:0000259" key="5">
    <source>
        <dbReference type="Pfam" id="PF00150"/>
    </source>
</evidence>
<dbReference type="EMBL" id="AB274607">
    <property type="protein sequence ID" value="BAF57366.1"/>
    <property type="molecule type" value="mRNA"/>
</dbReference>
<evidence type="ECO:0000256" key="2">
    <source>
        <dbReference type="ARBA" id="ARBA00022801"/>
    </source>
</evidence>
<accession>A4UWV6</accession>
<dbReference type="PANTHER" id="PTHR34142:SF1">
    <property type="entry name" value="GLYCOSIDE HYDROLASE FAMILY 5 DOMAIN-CONTAINING PROTEIN"/>
    <property type="match status" value="1"/>
</dbReference>